<sequence>MTSAPRADREEPAVSTLPQLLERNARLHRDLPALSWKERGGAQNRTLTWAQVREHTGRLAAGYAALGVTRGDHVLLMMGNRPEHWLSDLALVRLGAVPVSVYGTAAPGQITHIARNCRAAVAVVEGAAQVDVWAPLLDDDRTPLTRLVVAEPGEEGGHLPCAALLAEPVPDHLDKALDAARPDDALTVVYTSGTTGEPKGVVLTHAQVLANARALDDVAELPAHVEHICYLPFAHIAERMLGIYLPCHRASHVHLCADQAAVAPLVREVRPRQFFGVPRIWEKLAVAIRTALAALPEEQRKAVDEAAAVAREHVAFRERGERPPAELEAFYARCREQILLPVLAKGGLDRVTWAASASAPMPLDVVRFWAGLGIVVMDAWGLTETTGVATGNSPKSGFRLGSVGRAVSSVSVRTAADGELEVRGASVCAGYLRPDGSVDPAVDDDGWLHTGDIGRIDEDGYVWVTDRKKEMIITSTGKNVSPALVENTLKEHPLIGQALVHGDNRSYLVALLVLDAEAAPAWAAAHGIEGDLAALAAHPEVLAEVERAVAAANTRLNRTEQVKKYRLLSEEWGPTTGELTPSLKLRRRVIRDKYADALAQLYAE</sequence>
<gene>
    <name evidence="8" type="ORF">WN71_020235</name>
</gene>
<dbReference type="PANTHER" id="PTHR43272:SF32">
    <property type="entry name" value="AMP-DEPENDENT SYNTHETASE_LIGASE DOMAIN-CONTAINING PROTEIN"/>
    <property type="match status" value="1"/>
</dbReference>
<keyword evidence="9" id="KW-1185">Reference proteome</keyword>
<dbReference type="PROSITE" id="PS00455">
    <property type="entry name" value="AMP_BINDING"/>
    <property type="match status" value="1"/>
</dbReference>
<comment type="caution">
    <text evidence="8">The sequence shown here is derived from an EMBL/GenBank/DDBJ whole genome shotgun (WGS) entry which is preliminary data.</text>
</comment>
<keyword evidence="3" id="KW-0276">Fatty acid metabolism</keyword>
<dbReference type="RefSeq" id="WP_046581914.1">
    <property type="nucleotide sequence ID" value="NZ_LAVA02000046.1"/>
</dbReference>
<dbReference type="EMBL" id="LAVA02000046">
    <property type="protein sequence ID" value="OIJ66001.1"/>
    <property type="molecule type" value="Genomic_DNA"/>
</dbReference>
<dbReference type="InterPro" id="IPR020845">
    <property type="entry name" value="AMP-binding_CS"/>
</dbReference>
<dbReference type="Gene3D" id="3.30.300.30">
    <property type="match status" value="1"/>
</dbReference>
<feature type="domain" description="AMP-dependent synthetase/ligase" evidence="7">
    <location>
        <begin position="21"/>
        <end position="432"/>
    </location>
</feature>
<protein>
    <recommendedName>
        <fullName evidence="6">Acyl-CoA synthetase</fullName>
    </recommendedName>
</protein>
<dbReference type="InterPro" id="IPR042099">
    <property type="entry name" value="ANL_N_sf"/>
</dbReference>
<evidence type="ECO:0000313" key="9">
    <source>
        <dbReference type="Proteomes" id="UP000034196"/>
    </source>
</evidence>
<evidence type="ECO:0000313" key="8">
    <source>
        <dbReference type="EMBL" id="OIJ66001.1"/>
    </source>
</evidence>
<dbReference type="Pfam" id="PF23562">
    <property type="entry name" value="AMP-binding_C_3"/>
    <property type="match status" value="1"/>
</dbReference>
<evidence type="ECO:0000256" key="6">
    <source>
        <dbReference type="ARBA" id="ARBA00032875"/>
    </source>
</evidence>
<evidence type="ECO:0000256" key="4">
    <source>
        <dbReference type="ARBA" id="ARBA00023098"/>
    </source>
</evidence>
<dbReference type="STRING" id="1428628.WN71_020235"/>
<dbReference type="Proteomes" id="UP000034196">
    <property type="component" value="Unassembled WGS sequence"/>
</dbReference>
<evidence type="ECO:0000256" key="2">
    <source>
        <dbReference type="ARBA" id="ARBA00022598"/>
    </source>
</evidence>
<evidence type="ECO:0000256" key="3">
    <source>
        <dbReference type="ARBA" id="ARBA00022832"/>
    </source>
</evidence>
<comment type="catalytic activity">
    <reaction evidence="5">
        <text>a long-chain fatty acid + ATP + CoA = a long-chain fatty acyl-CoA + AMP + diphosphate</text>
        <dbReference type="Rhea" id="RHEA:15421"/>
        <dbReference type="ChEBI" id="CHEBI:30616"/>
        <dbReference type="ChEBI" id="CHEBI:33019"/>
        <dbReference type="ChEBI" id="CHEBI:57287"/>
        <dbReference type="ChEBI" id="CHEBI:57560"/>
        <dbReference type="ChEBI" id="CHEBI:83139"/>
        <dbReference type="ChEBI" id="CHEBI:456215"/>
        <dbReference type="EC" id="6.2.1.3"/>
    </reaction>
    <physiologicalReaction direction="left-to-right" evidence="5">
        <dbReference type="Rhea" id="RHEA:15422"/>
    </physiologicalReaction>
</comment>
<accession>A0A1J4NU42</accession>
<dbReference type="GO" id="GO:0016020">
    <property type="term" value="C:membrane"/>
    <property type="evidence" value="ECO:0007669"/>
    <property type="project" value="TreeGrafter"/>
</dbReference>
<organism evidence="8 9">
    <name type="scientific">Streptomyces mangrovisoli</name>
    <dbReference type="NCBI Taxonomy" id="1428628"/>
    <lineage>
        <taxon>Bacteria</taxon>
        <taxon>Bacillati</taxon>
        <taxon>Actinomycetota</taxon>
        <taxon>Actinomycetes</taxon>
        <taxon>Kitasatosporales</taxon>
        <taxon>Streptomycetaceae</taxon>
        <taxon>Streptomyces</taxon>
    </lineage>
</organism>
<dbReference type="CDD" id="cd05907">
    <property type="entry name" value="VL_LC_FACS_like"/>
    <property type="match status" value="1"/>
</dbReference>
<dbReference type="SUPFAM" id="SSF56801">
    <property type="entry name" value="Acetyl-CoA synthetase-like"/>
    <property type="match status" value="1"/>
</dbReference>
<dbReference type="GO" id="GO:0004467">
    <property type="term" value="F:long-chain fatty acid-CoA ligase activity"/>
    <property type="evidence" value="ECO:0007669"/>
    <property type="project" value="UniProtKB-EC"/>
</dbReference>
<keyword evidence="4" id="KW-0443">Lipid metabolism</keyword>
<dbReference type="PANTHER" id="PTHR43272">
    <property type="entry name" value="LONG-CHAIN-FATTY-ACID--COA LIGASE"/>
    <property type="match status" value="1"/>
</dbReference>
<dbReference type="AlphaFoldDB" id="A0A1J4NU42"/>
<evidence type="ECO:0000256" key="1">
    <source>
        <dbReference type="ARBA" id="ARBA00006432"/>
    </source>
</evidence>
<evidence type="ECO:0000259" key="7">
    <source>
        <dbReference type="Pfam" id="PF00501"/>
    </source>
</evidence>
<keyword evidence="2 8" id="KW-0436">Ligase</keyword>
<dbReference type="OrthoDB" id="5240489at2"/>
<dbReference type="Gene3D" id="3.40.50.12780">
    <property type="entry name" value="N-terminal domain of ligase-like"/>
    <property type="match status" value="1"/>
</dbReference>
<name>A0A1J4NU42_9ACTN</name>
<dbReference type="InterPro" id="IPR000873">
    <property type="entry name" value="AMP-dep_synth/lig_dom"/>
</dbReference>
<evidence type="ECO:0000256" key="5">
    <source>
        <dbReference type="ARBA" id="ARBA00024484"/>
    </source>
</evidence>
<comment type="similarity">
    <text evidence="1">Belongs to the ATP-dependent AMP-binding enzyme family.</text>
</comment>
<dbReference type="InterPro" id="IPR045851">
    <property type="entry name" value="AMP-bd_C_sf"/>
</dbReference>
<dbReference type="Pfam" id="PF00501">
    <property type="entry name" value="AMP-binding"/>
    <property type="match status" value="1"/>
</dbReference>
<reference evidence="8" key="1">
    <citation type="submission" date="2016-10" db="EMBL/GenBank/DDBJ databases">
        <title>Genome sequence of Streptomyces mangrovisoli MUSC 149.</title>
        <authorList>
            <person name="Lee L.-H."/>
            <person name="Ser H.-L."/>
        </authorList>
    </citation>
    <scope>NUCLEOTIDE SEQUENCE [LARGE SCALE GENOMIC DNA]</scope>
    <source>
        <strain evidence="8">MUSC 149</strain>
    </source>
</reference>
<proteinExistence type="inferred from homology"/>